<evidence type="ECO:0000256" key="13">
    <source>
        <dbReference type="ARBA" id="ARBA00025217"/>
    </source>
</evidence>
<comment type="subcellular location">
    <subcellularLocation>
        <location evidence="2 15">Cytoplasm</location>
    </subcellularLocation>
</comment>
<dbReference type="Gene3D" id="1.10.730.10">
    <property type="entry name" value="Isoleucyl-tRNA Synthetase, Domain 1"/>
    <property type="match status" value="1"/>
</dbReference>
<dbReference type="InterPro" id="IPR002300">
    <property type="entry name" value="aa-tRNA-synth_Ia"/>
</dbReference>
<dbReference type="EC" id="6.1.1.5" evidence="15"/>
<dbReference type="CDD" id="cd07067">
    <property type="entry name" value="HP_PGM_like"/>
    <property type="match status" value="1"/>
</dbReference>
<organism evidence="19 20">
    <name type="scientific">Candidatus Nealsonbacteria bacterium CG02_land_8_20_14_3_00_40_11</name>
    <dbReference type="NCBI Taxonomy" id="1974700"/>
    <lineage>
        <taxon>Bacteria</taxon>
        <taxon>Candidatus Nealsoniibacteriota</taxon>
    </lineage>
</organism>
<keyword evidence="10 15" id="KW-0067">ATP-binding</keyword>
<keyword evidence="7 15" id="KW-0479">Metal-binding</keyword>
<dbReference type="GO" id="GO:0006428">
    <property type="term" value="P:isoleucyl-tRNA aminoacylation"/>
    <property type="evidence" value="ECO:0007669"/>
    <property type="project" value="UniProtKB-UniRule"/>
</dbReference>
<dbReference type="InterPro" id="IPR013155">
    <property type="entry name" value="M/V/L/I-tRNA-synth_anticd-bd"/>
</dbReference>
<dbReference type="InterPro" id="IPR014729">
    <property type="entry name" value="Rossmann-like_a/b/a_fold"/>
</dbReference>
<evidence type="ECO:0000256" key="2">
    <source>
        <dbReference type="ARBA" id="ARBA00004496"/>
    </source>
</evidence>
<protein>
    <recommendedName>
        <fullName evidence="15">Isoleucine--tRNA ligase</fullName>
        <ecNumber evidence="15">6.1.1.5</ecNumber>
    </recommendedName>
    <alternativeName>
        <fullName evidence="15">Isoleucyl-tRNA synthetase</fullName>
        <shortName evidence="15">IleRS</shortName>
    </alternativeName>
</protein>
<keyword evidence="5 15" id="KW-0963">Cytoplasm</keyword>
<dbReference type="Pfam" id="PF00133">
    <property type="entry name" value="tRNA-synt_1"/>
    <property type="match status" value="2"/>
</dbReference>
<comment type="domain">
    <text evidence="15">IleRS has two distinct active sites: one for aminoacylation and one for editing. The misactivated valine is translocated from the active site to the editing site, which sterically excludes the correctly activated isoleucine. The single editing site contains two valyl binding pockets, one specific for each substrate (Val-AMP or Val-tRNA(Ile)).</text>
</comment>
<dbReference type="GO" id="GO:0004822">
    <property type="term" value="F:isoleucine-tRNA ligase activity"/>
    <property type="evidence" value="ECO:0007669"/>
    <property type="project" value="UniProtKB-UniRule"/>
</dbReference>
<dbReference type="Proteomes" id="UP000230304">
    <property type="component" value="Unassembled WGS sequence"/>
</dbReference>
<comment type="caution">
    <text evidence="19">The sequence shown here is derived from an EMBL/GenBank/DDBJ whole genome shotgun (WGS) entry which is preliminary data.</text>
</comment>
<dbReference type="GO" id="GO:0005524">
    <property type="term" value="F:ATP binding"/>
    <property type="evidence" value="ECO:0007669"/>
    <property type="project" value="UniProtKB-UniRule"/>
</dbReference>
<dbReference type="FunFam" id="3.40.50.620:FF:000063">
    <property type="entry name" value="Isoleucine--tRNA ligase"/>
    <property type="match status" value="1"/>
</dbReference>
<keyword evidence="11 15" id="KW-0648">Protein biosynthesis</keyword>
<dbReference type="PANTHER" id="PTHR42780">
    <property type="entry name" value="SOLEUCYL-TRNA SYNTHETASE"/>
    <property type="match status" value="1"/>
</dbReference>
<keyword evidence="12 15" id="KW-0030">Aminoacyl-tRNA synthetase</keyword>
<dbReference type="InterPro" id="IPR013078">
    <property type="entry name" value="His_Pase_superF_clade-1"/>
</dbReference>
<feature type="domain" description="Methionyl/Valyl/Leucyl/Isoleucyl-tRNA synthetase anticodon-binding" evidence="18">
    <location>
        <begin position="877"/>
        <end position="1026"/>
    </location>
</feature>
<dbReference type="SUPFAM" id="SSF50677">
    <property type="entry name" value="ValRS/IleRS/LeuRS editing domain"/>
    <property type="match status" value="1"/>
</dbReference>
<evidence type="ECO:0000256" key="3">
    <source>
        <dbReference type="ARBA" id="ARBA00007078"/>
    </source>
</evidence>
<keyword evidence="8 15" id="KW-0547">Nucleotide-binding</keyword>
<evidence type="ECO:0000256" key="16">
    <source>
        <dbReference type="PIRSR" id="PIRSR613078-2"/>
    </source>
</evidence>
<evidence type="ECO:0000256" key="8">
    <source>
        <dbReference type="ARBA" id="ARBA00022741"/>
    </source>
</evidence>
<evidence type="ECO:0000256" key="6">
    <source>
        <dbReference type="ARBA" id="ARBA00022598"/>
    </source>
</evidence>
<dbReference type="PRINTS" id="PR00984">
    <property type="entry name" value="TRNASYNTHILE"/>
</dbReference>
<dbReference type="Pfam" id="PF08264">
    <property type="entry name" value="Anticodon_1"/>
    <property type="match status" value="1"/>
</dbReference>
<dbReference type="InterPro" id="IPR029033">
    <property type="entry name" value="His_PPase_superfam"/>
</dbReference>
<dbReference type="InterPro" id="IPR002301">
    <property type="entry name" value="Ile-tRNA-ligase"/>
</dbReference>
<dbReference type="InterPro" id="IPR009008">
    <property type="entry name" value="Val/Leu/Ile-tRNA-synth_edit"/>
</dbReference>
<evidence type="ECO:0000256" key="12">
    <source>
        <dbReference type="ARBA" id="ARBA00023146"/>
    </source>
</evidence>
<dbReference type="EMBL" id="PEUA01000022">
    <property type="protein sequence ID" value="PIV43201.1"/>
    <property type="molecule type" value="Genomic_DNA"/>
</dbReference>
<dbReference type="SUPFAM" id="SSF52374">
    <property type="entry name" value="Nucleotidylyl transferase"/>
    <property type="match status" value="1"/>
</dbReference>
<dbReference type="InterPro" id="IPR009080">
    <property type="entry name" value="tRNAsynth_Ia_anticodon-bd"/>
</dbReference>
<dbReference type="SUPFAM" id="SSF47323">
    <property type="entry name" value="Anticodon-binding domain of a subclass of class I aminoacyl-tRNA synthetases"/>
    <property type="match status" value="2"/>
</dbReference>
<dbReference type="AlphaFoldDB" id="A0A2M7D8C9"/>
<dbReference type="GO" id="GO:0005737">
    <property type="term" value="C:cytoplasm"/>
    <property type="evidence" value="ECO:0007669"/>
    <property type="project" value="UniProtKB-SubCell"/>
</dbReference>
<name>A0A2M7D8C9_9BACT</name>
<dbReference type="InterPro" id="IPR023586">
    <property type="entry name" value="Ile-tRNA-ligase_type2"/>
</dbReference>
<keyword evidence="6 15" id="KW-0436">Ligase</keyword>
<dbReference type="GO" id="GO:0002161">
    <property type="term" value="F:aminoacyl-tRNA deacylase activity"/>
    <property type="evidence" value="ECO:0007669"/>
    <property type="project" value="InterPro"/>
</dbReference>
<evidence type="ECO:0000259" key="18">
    <source>
        <dbReference type="Pfam" id="PF08264"/>
    </source>
</evidence>
<feature type="binding site" evidence="15">
    <location>
        <position position="796"/>
    </location>
    <ligand>
        <name>ATP</name>
        <dbReference type="ChEBI" id="CHEBI:30616"/>
    </ligand>
</feature>
<dbReference type="Pfam" id="PF00300">
    <property type="entry name" value="His_Phos_1"/>
    <property type="match status" value="1"/>
</dbReference>
<feature type="short sequence motif" description="'KMSKS' region" evidence="15">
    <location>
        <begin position="793"/>
        <end position="797"/>
    </location>
</feature>
<dbReference type="PANTHER" id="PTHR42780:SF1">
    <property type="entry name" value="ISOLEUCINE--TRNA LIGASE, CYTOPLASMIC"/>
    <property type="match status" value="1"/>
</dbReference>
<dbReference type="InterPro" id="IPR033709">
    <property type="entry name" value="Anticodon_Ile_ABEc"/>
</dbReference>
<keyword evidence="9 15" id="KW-0862">Zinc</keyword>
<comment type="similarity">
    <text evidence="3 15">Belongs to the class-I aminoacyl-tRNA synthetase family. IleS type 2 subfamily.</text>
</comment>
<dbReference type="Gene3D" id="3.40.50.620">
    <property type="entry name" value="HUPs"/>
    <property type="match status" value="3"/>
</dbReference>
<evidence type="ECO:0000256" key="5">
    <source>
        <dbReference type="ARBA" id="ARBA00022490"/>
    </source>
</evidence>
<feature type="short sequence motif" description="'HIGH' region" evidence="15">
    <location>
        <begin position="42"/>
        <end position="52"/>
    </location>
</feature>
<comment type="subunit">
    <text evidence="4 15">Monomer.</text>
</comment>
<comment type="function">
    <text evidence="13 15">Catalyzes the attachment of isoleucine to tRNA(Ile). As IleRS can inadvertently accommodate and process structurally similar amino acids such as valine, to avoid such errors it has two additional distinct tRNA(Ile)-dependent editing activities. One activity is designated as 'pretransfer' editing and involves the hydrolysis of activated Val-AMP. The other activity is designated 'posttransfer' editing and involves deacylation of mischarged Val-tRNA(Ile).</text>
</comment>
<evidence type="ECO:0000256" key="4">
    <source>
        <dbReference type="ARBA" id="ARBA00011245"/>
    </source>
</evidence>
<dbReference type="SUPFAM" id="SSF53254">
    <property type="entry name" value="Phosphoglycerate mutase-like"/>
    <property type="match status" value="1"/>
</dbReference>
<proteinExistence type="inferred from homology"/>
<dbReference type="GO" id="GO:0000049">
    <property type="term" value="F:tRNA binding"/>
    <property type="evidence" value="ECO:0007669"/>
    <property type="project" value="InterPro"/>
</dbReference>
<feature type="domain" description="Aminoacyl-tRNA synthetase class Ia" evidence="17">
    <location>
        <begin position="11"/>
        <end position="489"/>
    </location>
</feature>
<evidence type="ECO:0000256" key="7">
    <source>
        <dbReference type="ARBA" id="ARBA00022723"/>
    </source>
</evidence>
<reference evidence="20" key="1">
    <citation type="submission" date="2017-09" db="EMBL/GenBank/DDBJ databases">
        <title>Depth-based differentiation of microbial function through sediment-hosted aquifers and enrichment of novel symbionts in the deep terrestrial subsurface.</title>
        <authorList>
            <person name="Probst A.J."/>
            <person name="Ladd B."/>
            <person name="Jarett J.K."/>
            <person name="Geller-Mcgrath D.E."/>
            <person name="Sieber C.M.K."/>
            <person name="Emerson J.B."/>
            <person name="Anantharaman K."/>
            <person name="Thomas B.C."/>
            <person name="Malmstrom R."/>
            <person name="Stieglmeier M."/>
            <person name="Klingl A."/>
            <person name="Woyke T."/>
            <person name="Ryan C.M."/>
            <person name="Banfield J.F."/>
        </authorList>
    </citation>
    <scope>NUCLEOTIDE SEQUENCE [LARGE SCALE GENOMIC DNA]</scope>
</reference>
<evidence type="ECO:0000313" key="19">
    <source>
        <dbReference type="EMBL" id="PIV43201.1"/>
    </source>
</evidence>
<evidence type="ECO:0000256" key="14">
    <source>
        <dbReference type="ARBA" id="ARBA00048359"/>
    </source>
</evidence>
<evidence type="ECO:0000256" key="11">
    <source>
        <dbReference type="ARBA" id="ARBA00022917"/>
    </source>
</evidence>
<comment type="cofactor">
    <cofactor evidence="1 15">
        <name>Zn(2+)</name>
        <dbReference type="ChEBI" id="CHEBI:29105"/>
    </cofactor>
</comment>
<evidence type="ECO:0000256" key="1">
    <source>
        <dbReference type="ARBA" id="ARBA00001947"/>
    </source>
</evidence>
<feature type="domain" description="Aminoacyl-tRNA synthetase class Ia" evidence="17">
    <location>
        <begin position="682"/>
        <end position="822"/>
    </location>
</feature>
<evidence type="ECO:0000256" key="15">
    <source>
        <dbReference type="HAMAP-Rule" id="MF_02003"/>
    </source>
</evidence>
<gene>
    <name evidence="15" type="primary">ileS</name>
    <name evidence="19" type="ORF">COS26_01010</name>
</gene>
<comment type="catalytic activity">
    <reaction evidence="14 15">
        <text>tRNA(Ile) + L-isoleucine + ATP = L-isoleucyl-tRNA(Ile) + AMP + diphosphate</text>
        <dbReference type="Rhea" id="RHEA:11060"/>
        <dbReference type="Rhea" id="RHEA-COMP:9666"/>
        <dbReference type="Rhea" id="RHEA-COMP:9695"/>
        <dbReference type="ChEBI" id="CHEBI:30616"/>
        <dbReference type="ChEBI" id="CHEBI:33019"/>
        <dbReference type="ChEBI" id="CHEBI:58045"/>
        <dbReference type="ChEBI" id="CHEBI:78442"/>
        <dbReference type="ChEBI" id="CHEBI:78528"/>
        <dbReference type="ChEBI" id="CHEBI:456215"/>
        <dbReference type="EC" id="6.1.1.5"/>
    </reaction>
</comment>
<evidence type="ECO:0000256" key="9">
    <source>
        <dbReference type="ARBA" id="ARBA00022833"/>
    </source>
</evidence>
<evidence type="ECO:0000259" key="17">
    <source>
        <dbReference type="Pfam" id="PF00133"/>
    </source>
</evidence>
<evidence type="ECO:0000313" key="20">
    <source>
        <dbReference type="Proteomes" id="UP000230304"/>
    </source>
</evidence>
<dbReference type="HAMAP" id="MF_02003">
    <property type="entry name" value="Ile_tRNA_synth_type2"/>
    <property type="match status" value="1"/>
</dbReference>
<evidence type="ECO:0000256" key="10">
    <source>
        <dbReference type="ARBA" id="ARBA00022840"/>
    </source>
</evidence>
<dbReference type="GO" id="GO:0008270">
    <property type="term" value="F:zinc ion binding"/>
    <property type="evidence" value="ECO:0007669"/>
    <property type="project" value="UniProtKB-UniRule"/>
</dbReference>
<feature type="binding site" evidence="16">
    <location>
        <position position="548"/>
    </location>
    <ligand>
        <name>substrate</name>
    </ligand>
</feature>
<sequence length="1161" mass="135765">MDLNFPKLEQKILKFWKENGIFEKSILRRKKAPNFVFYEGPPTANAKPGIHHILSRVFKDIICRYKTMQGFKVLRKAGWDTHGLPVELEIEKKLGLKNKKDIEKFGIAKFNELCRESVWNYKKDWEKLTERIAFWLDMENPYITYTQEYIETVWWIIKKIHEKGLIYQDYKVVPYCPRCGTSLSSHEVAQGYQRIKEPAIYVKFRIKNPEFKNSYLLVWTTTPWTLPANVAVALNPGFTYVKVKTGDGYLILAKERMESCGVEGEIIKEFKGKDLVDLRYEPLYLLDEENLKNAYKIISADFVSLEEGTGFVHVAPAFGEEDLEAIKNQNTKIKNQSDKFPILLTVDEEGKFILDVKKWAGLFVKDADPKIIENLKNRNLLFKEELYEHDYPFCWRCKSPLIYYAKQSWFINMQKVRKDLIFNNQKINWVPAHLKEGRFGEWLNDIKDWAFSRERYWGTPLPVWECKSCKNSEVIGSMKDLLAQKFSSNNYYFFRHGHSLRQVKNVAMCWPEKIVCPLTKKGEKEAKISAKKLKSQKIDVIFSSDLLRTRQTAEIIAKETGAKIIFDKRLREYNVGIFNGKPSGIIWEFLNKKKNLTLAKPQKGESLVDIRKRMYSFLKKVNEKYQNKNIVIISHELPLTILEKTLGGFSLEEILKWRNRNKGSTISTGKWRKIEFVNLPHNARMELDFHRPYIDEIKFYCPKCEGIMERVLEVIDCWFDSGSMPFAQYHYPFENQKLIDKKEQFPADYISEAIDQTRGWFYTLLAISTLLDSGAPYKNVISLGHVLDGKGEKMSKSKGNTVDPWYIVDKYGADAARWYFYTINQPGDPKMFSEKDIDQALKRFILTLWNSCTFLGTYYSKKFSSTSNFHSPKNILDKWIISKLNSLVGEATQELDNYDVTGAARAIEKFVIEDLSQWYIRRSRRRFQRPETKKELKDTSGTLGFVLLILSKMTAPFIPFLSEEIYRQITESRKQSTNSVHLEYWPKINKKSIDEKLEEKMGKIREIVAQALAERAKAGIKVRQPLASLEIPNSQFQNSKDLLDLIREEVNVKKITFGKSLKLDTKITPELKEEGIIREIIRNVQEMRKKANLKPKDRIKVWYSGGPELNDFLLRNKEFILAEAKVGDLIVGKEPKQLFDITKEIKIDQQQIWLAIRKWSK</sequence>
<dbReference type="CDD" id="cd07961">
    <property type="entry name" value="Anticodon_Ia_Ile_ABEc"/>
    <property type="match status" value="1"/>
</dbReference>
<accession>A0A2M7D8C9</accession>